<evidence type="ECO:0000256" key="1">
    <source>
        <dbReference type="ARBA" id="ARBA00004613"/>
    </source>
</evidence>
<dbReference type="NCBIfam" id="NF047686">
    <property type="entry name" value="IsaB_fam"/>
    <property type="match status" value="1"/>
</dbReference>
<proteinExistence type="inferred from homology"/>
<evidence type="ECO:0000256" key="2">
    <source>
        <dbReference type="ARBA" id="ARBA00022525"/>
    </source>
</evidence>
<accession>A0ABD7TU53</accession>
<dbReference type="EMBL" id="CP094809">
    <property type="protein sequence ID" value="UXU57484.1"/>
    <property type="molecule type" value="Genomic_DNA"/>
</dbReference>
<dbReference type="AlphaFoldDB" id="A0ABD7TU53"/>
<dbReference type="InterPro" id="IPR058086">
    <property type="entry name" value="IsaB"/>
</dbReference>
<evidence type="ECO:0000256" key="4">
    <source>
        <dbReference type="ARBA" id="ARBA00093777"/>
    </source>
</evidence>
<keyword evidence="2" id="KW-0964">Secreted</keyword>
<name>A0ABD7TU53_9STAP</name>
<protein>
    <recommendedName>
        <fullName evidence="5">Immunodominant staphylococcal antigen B</fullName>
    </recommendedName>
</protein>
<evidence type="ECO:0000256" key="5">
    <source>
        <dbReference type="ARBA" id="ARBA00093792"/>
    </source>
</evidence>
<gene>
    <name evidence="6" type="ORF">MUA95_01360</name>
</gene>
<keyword evidence="3" id="KW-0732">Signal</keyword>
<evidence type="ECO:0000313" key="7">
    <source>
        <dbReference type="Proteomes" id="UP001065705"/>
    </source>
</evidence>
<reference evidence="6" key="1">
    <citation type="submission" date="2022-03" db="EMBL/GenBank/DDBJ databases">
        <title>Comparative Genomics of East African Camel-Associated Staphylococcaceae spp.: Diversity and Inheritance of Traits Involved in Host-Pathogen Interactions.</title>
        <authorList>
            <person name="Akarsu H."/>
            <person name="Liljander A."/>
            <person name="Younan M."/>
            <person name="Brodard I."/>
            <person name="Glucks I."/>
            <person name="Labroussaa F."/>
            <person name="Overesch G."/>
            <person name="Kuhnert P."/>
            <person name="Perreten V."/>
            <person name="Drexler J.F."/>
            <person name="Corman V.M."/>
            <person name="Falquet L."/>
            <person name="Jores J."/>
        </authorList>
    </citation>
    <scope>NUCLEOTIDE SEQUENCE</scope>
    <source>
        <strain evidence="6">IVB6197</strain>
    </source>
</reference>
<organism evidence="6 7">
    <name type="scientific">Staphylococcus agnetis</name>
    <dbReference type="NCBI Taxonomy" id="985762"/>
    <lineage>
        <taxon>Bacteria</taxon>
        <taxon>Bacillati</taxon>
        <taxon>Bacillota</taxon>
        <taxon>Bacilli</taxon>
        <taxon>Bacillales</taxon>
        <taxon>Staphylococcaceae</taxon>
        <taxon>Staphylococcus</taxon>
    </lineage>
</organism>
<sequence length="165" mass="18560">MNDLNKFILSGVVVLGSTLGMGHMADFNTHADAHAAQKPYYTYKGYTSASSKFVLDKHFVNSFKYDNLVMNGYKITKTKQITQKEMKKDDQTFYNVSNKKANAVMFALSPKTVSTKALVNVYGQPKQKPVESTQGSVYNYQIAKKTIEFFVKDGYVYAAQITTMN</sequence>
<dbReference type="RefSeq" id="WP_262625631.1">
    <property type="nucleotide sequence ID" value="NZ_CP094808.1"/>
</dbReference>
<evidence type="ECO:0000313" key="6">
    <source>
        <dbReference type="EMBL" id="UXU57484.1"/>
    </source>
</evidence>
<comment type="subcellular location">
    <subcellularLocation>
        <location evidence="1">Secreted</location>
    </subcellularLocation>
</comment>
<evidence type="ECO:0000256" key="3">
    <source>
        <dbReference type="ARBA" id="ARBA00022729"/>
    </source>
</evidence>
<comment type="similarity">
    <text evidence="4">Belongs to the IsaB family.</text>
</comment>
<dbReference type="Proteomes" id="UP001065705">
    <property type="component" value="Chromosome"/>
</dbReference>